<dbReference type="EMBL" id="CP036261">
    <property type="protein sequence ID" value="QDS87609.1"/>
    <property type="molecule type" value="Genomic_DNA"/>
</dbReference>
<gene>
    <name evidence="2" type="ORF">EC9_17880</name>
</gene>
<sequence length="70" mass="7233">MQEVESPPAVDRAVGLNAIDVPEQESSAQASFSNNPNDPTFAVGGSPTKLLADRPNDARGVAELVNGLSI</sequence>
<name>A0A517LYC4_9BACT</name>
<organism evidence="2 3">
    <name type="scientific">Rosistilla ulvae</name>
    <dbReference type="NCBI Taxonomy" id="1930277"/>
    <lineage>
        <taxon>Bacteria</taxon>
        <taxon>Pseudomonadati</taxon>
        <taxon>Planctomycetota</taxon>
        <taxon>Planctomycetia</taxon>
        <taxon>Pirellulales</taxon>
        <taxon>Pirellulaceae</taxon>
        <taxon>Rosistilla</taxon>
    </lineage>
</organism>
<feature type="region of interest" description="Disordered" evidence="1">
    <location>
        <begin position="23"/>
        <end position="53"/>
    </location>
</feature>
<feature type="compositionally biased region" description="Polar residues" evidence="1">
    <location>
        <begin position="24"/>
        <end position="38"/>
    </location>
</feature>
<evidence type="ECO:0000313" key="3">
    <source>
        <dbReference type="Proteomes" id="UP000319557"/>
    </source>
</evidence>
<accession>A0A517LYC4</accession>
<reference evidence="2 3" key="1">
    <citation type="submission" date="2019-02" db="EMBL/GenBank/DDBJ databases">
        <title>Deep-cultivation of Planctomycetes and their phenomic and genomic characterization uncovers novel biology.</title>
        <authorList>
            <person name="Wiegand S."/>
            <person name="Jogler M."/>
            <person name="Boedeker C."/>
            <person name="Pinto D."/>
            <person name="Vollmers J."/>
            <person name="Rivas-Marin E."/>
            <person name="Kohn T."/>
            <person name="Peeters S.H."/>
            <person name="Heuer A."/>
            <person name="Rast P."/>
            <person name="Oberbeckmann S."/>
            <person name="Bunk B."/>
            <person name="Jeske O."/>
            <person name="Meyerdierks A."/>
            <person name="Storesund J.E."/>
            <person name="Kallscheuer N."/>
            <person name="Luecker S."/>
            <person name="Lage O.M."/>
            <person name="Pohl T."/>
            <person name="Merkel B.J."/>
            <person name="Hornburger P."/>
            <person name="Mueller R.-W."/>
            <person name="Bruemmer F."/>
            <person name="Labrenz M."/>
            <person name="Spormann A.M."/>
            <person name="Op den Camp H."/>
            <person name="Overmann J."/>
            <person name="Amann R."/>
            <person name="Jetten M.S.M."/>
            <person name="Mascher T."/>
            <person name="Medema M.H."/>
            <person name="Devos D.P."/>
            <person name="Kaster A.-K."/>
            <person name="Ovreas L."/>
            <person name="Rohde M."/>
            <person name="Galperin M.Y."/>
            <person name="Jogler C."/>
        </authorList>
    </citation>
    <scope>NUCLEOTIDE SEQUENCE [LARGE SCALE GENOMIC DNA]</scope>
    <source>
        <strain evidence="2 3">EC9</strain>
    </source>
</reference>
<evidence type="ECO:0000256" key="1">
    <source>
        <dbReference type="SAM" id="MobiDB-lite"/>
    </source>
</evidence>
<dbReference type="Proteomes" id="UP000319557">
    <property type="component" value="Chromosome"/>
</dbReference>
<keyword evidence="3" id="KW-1185">Reference proteome</keyword>
<dbReference type="AlphaFoldDB" id="A0A517LYC4"/>
<proteinExistence type="predicted"/>
<dbReference type="KEGG" id="ruv:EC9_17880"/>
<evidence type="ECO:0000313" key="2">
    <source>
        <dbReference type="EMBL" id="QDS87609.1"/>
    </source>
</evidence>
<protein>
    <submittedName>
        <fullName evidence="2">Uncharacterized protein</fullName>
    </submittedName>
</protein>